<sequence>MDQVESPGNFEMAQLCHLLGKSFSLVLSHLVTLNDKIDHLLKGFLLLVKNSTQPEAHGVDNTIDHKTTEVSWPSELGGEGGLGQQEFNKATKLDNGVIEGNEDPPVELYGQGSVGERDLDSSALKQPLTIPQALDLPIPHAESPDDHFLLTEHLAFEIRDNQLNKGMGLGGTALQWLQSFLEGHSQLVKLGDTCSDPWPLTCGVPQGSILYPMLFNIYMKPLGEVIRSFGVRCHLYADDTQLYHSFPPKRVNKLKLNPDKTEVLQVSRMSDRGIGWQPVLDGVSLPLKVQVRSLGVLLDLGLTLEAQVSVVAGRAFAQL</sequence>
<proteinExistence type="predicted"/>
<dbReference type="Pfam" id="PF00078">
    <property type="entry name" value="RVT_1"/>
    <property type="match status" value="1"/>
</dbReference>
<evidence type="ECO:0000313" key="2">
    <source>
        <dbReference type="Ensembl" id="ENSACAP00000039690.1"/>
    </source>
</evidence>
<evidence type="ECO:0000259" key="1">
    <source>
        <dbReference type="Pfam" id="PF00078"/>
    </source>
</evidence>
<protein>
    <recommendedName>
        <fullName evidence="1">Reverse transcriptase domain-containing protein</fullName>
    </recommendedName>
</protein>
<dbReference type="PANTHER" id="PTHR33332">
    <property type="entry name" value="REVERSE TRANSCRIPTASE DOMAIN-CONTAINING PROTEIN"/>
    <property type="match status" value="1"/>
</dbReference>
<feature type="domain" description="Reverse transcriptase" evidence="1">
    <location>
        <begin position="176"/>
        <end position="247"/>
    </location>
</feature>
<dbReference type="Ensembl" id="ENSACAT00000040929.1">
    <property type="protein sequence ID" value="ENSACAP00000039690.1"/>
    <property type="gene ID" value="ENSACAG00000039315.1"/>
</dbReference>
<dbReference type="InterPro" id="IPR000477">
    <property type="entry name" value="RT_dom"/>
</dbReference>
<reference evidence="2" key="2">
    <citation type="submission" date="2025-08" db="UniProtKB">
        <authorList>
            <consortium name="Ensembl"/>
        </authorList>
    </citation>
    <scope>IDENTIFICATION</scope>
</reference>
<name>A0A803TWV0_ANOCA</name>
<evidence type="ECO:0000313" key="3">
    <source>
        <dbReference type="Proteomes" id="UP000001646"/>
    </source>
</evidence>
<keyword evidence="3" id="KW-1185">Reference proteome</keyword>
<dbReference type="AlphaFoldDB" id="A0A803TWV0"/>
<accession>A0A803TWV0</accession>
<organism evidence="2 3">
    <name type="scientific">Anolis carolinensis</name>
    <name type="common">Green anole</name>
    <name type="synonym">American chameleon</name>
    <dbReference type="NCBI Taxonomy" id="28377"/>
    <lineage>
        <taxon>Eukaryota</taxon>
        <taxon>Metazoa</taxon>
        <taxon>Chordata</taxon>
        <taxon>Craniata</taxon>
        <taxon>Vertebrata</taxon>
        <taxon>Euteleostomi</taxon>
        <taxon>Lepidosauria</taxon>
        <taxon>Squamata</taxon>
        <taxon>Bifurcata</taxon>
        <taxon>Unidentata</taxon>
        <taxon>Episquamata</taxon>
        <taxon>Toxicofera</taxon>
        <taxon>Iguania</taxon>
        <taxon>Dactyloidae</taxon>
        <taxon>Anolis</taxon>
    </lineage>
</organism>
<reference evidence="2" key="1">
    <citation type="submission" date="2009-12" db="EMBL/GenBank/DDBJ databases">
        <title>The Genome Sequence of Anolis carolinensis (Green Anole Lizard).</title>
        <authorList>
            <consortium name="The Genome Sequencing Platform"/>
            <person name="Di Palma F."/>
            <person name="Alfoldi J."/>
            <person name="Heiman D."/>
            <person name="Young S."/>
            <person name="Grabherr M."/>
            <person name="Johnson J."/>
            <person name="Lander E.S."/>
            <person name="Lindblad-Toh K."/>
        </authorList>
    </citation>
    <scope>NUCLEOTIDE SEQUENCE [LARGE SCALE GENOMIC DNA]</scope>
    <source>
        <strain evidence="2">JBL SC #1</strain>
    </source>
</reference>
<reference evidence="2" key="3">
    <citation type="submission" date="2025-09" db="UniProtKB">
        <authorList>
            <consortium name="Ensembl"/>
        </authorList>
    </citation>
    <scope>IDENTIFICATION</scope>
</reference>
<dbReference type="Proteomes" id="UP000001646">
    <property type="component" value="Unplaced"/>
</dbReference>
<dbReference type="InParanoid" id="A0A803TWV0"/>
<dbReference type="GeneTree" id="ENSGT01150000286962"/>